<accession>A0ABX1KP45</accession>
<keyword evidence="2" id="KW-1185">Reference proteome</keyword>
<gene>
    <name evidence="1" type="ORF">HGO26_13980</name>
</gene>
<comment type="caution">
    <text evidence="1">The sequence shown here is derived from an EMBL/GenBank/DDBJ whole genome shotgun (WGS) entry which is preliminary data.</text>
</comment>
<dbReference type="EMBL" id="JABAEB010000008">
    <property type="protein sequence ID" value="NLQ23980.1"/>
    <property type="molecule type" value="Genomic_DNA"/>
</dbReference>
<dbReference type="RefSeq" id="WP_168825887.1">
    <property type="nucleotide sequence ID" value="NZ_JABAEB010000008.1"/>
</dbReference>
<proteinExistence type="predicted"/>
<protein>
    <recommendedName>
        <fullName evidence="3">Flagellar FliJ protein</fullName>
    </recommendedName>
</protein>
<sequence length="141" mass="16446">MSQRHLSKLRVQAEKKLAQLGQKRDDSSLSVQLNQQQNQALAQMILTYRGAKEGSNVLLWQNSASMAQVLEPMRVKLAQKEVFLQQEQLRIDRLWRKQLGRQQGLKWLEKQTHIQEQAQVARREQAVVDDMAGFYYKNKGQ</sequence>
<name>A0ABX1KP45_9GAMM</name>
<evidence type="ECO:0008006" key="3">
    <source>
        <dbReference type="Google" id="ProtNLM"/>
    </source>
</evidence>
<evidence type="ECO:0000313" key="1">
    <source>
        <dbReference type="EMBL" id="NLQ23980.1"/>
    </source>
</evidence>
<evidence type="ECO:0000313" key="2">
    <source>
        <dbReference type="Proteomes" id="UP000527352"/>
    </source>
</evidence>
<organism evidence="1 2">
    <name type="scientific">Shewanella oncorhynchi</name>
    <dbReference type="NCBI Taxonomy" id="2726434"/>
    <lineage>
        <taxon>Bacteria</taxon>
        <taxon>Pseudomonadati</taxon>
        <taxon>Pseudomonadota</taxon>
        <taxon>Gammaproteobacteria</taxon>
        <taxon>Alteromonadales</taxon>
        <taxon>Shewanellaceae</taxon>
        <taxon>Shewanella</taxon>
    </lineage>
</organism>
<reference evidence="1 2" key="1">
    <citation type="submission" date="2020-04" db="EMBL/GenBank/DDBJ databases">
        <title>The first description of lens atrophy caused by putative novel Shewanella sp. that is a new emerging pathogen for cultured rainbow trout?</title>
        <authorList>
            <person name="Saticioglu I.B."/>
            <person name="Duman M."/>
            <person name="Altun S."/>
        </authorList>
    </citation>
    <scope>NUCLEOTIDE SEQUENCE [LARGE SCALE GENOMIC DNA]</scope>
    <source>
        <strain evidence="1 2">S-1</strain>
    </source>
</reference>
<dbReference type="Proteomes" id="UP000527352">
    <property type="component" value="Unassembled WGS sequence"/>
</dbReference>